<reference evidence="2" key="1">
    <citation type="journal article" date="2018" name="DNA Res.">
        <title>Multiple hybrid de novo genome assembly of finger millet, an orphan allotetraploid crop.</title>
        <authorList>
            <person name="Hatakeyama M."/>
            <person name="Aluri S."/>
            <person name="Balachadran M.T."/>
            <person name="Sivarajan S.R."/>
            <person name="Patrignani A."/>
            <person name="Gruter S."/>
            <person name="Poveda L."/>
            <person name="Shimizu-Inatsugi R."/>
            <person name="Baeten J."/>
            <person name="Francoijs K.J."/>
            <person name="Nataraja K.N."/>
            <person name="Reddy Y.A.N."/>
            <person name="Phadnis S."/>
            <person name="Ravikumar R.L."/>
            <person name="Schlapbach R."/>
            <person name="Sreeman S.M."/>
            <person name="Shimizu K.K."/>
        </authorList>
    </citation>
    <scope>NUCLEOTIDE SEQUENCE</scope>
</reference>
<evidence type="ECO:0000313" key="2">
    <source>
        <dbReference type="EMBL" id="GJN13910.1"/>
    </source>
</evidence>
<evidence type="ECO:0000313" key="3">
    <source>
        <dbReference type="Proteomes" id="UP001054889"/>
    </source>
</evidence>
<feature type="compositionally biased region" description="Basic residues" evidence="1">
    <location>
        <begin position="10"/>
        <end position="22"/>
    </location>
</feature>
<accession>A0AAV5DTY9</accession>
<feature type="region of interest" description="Disordered" evidence="1">
    <location>
        <begin position="1"/>
        <end position="25"/>
    </location>
</feature>
<reference evidence="2" key="2">
    <citation type="submission" date="2021-12" db="EMBL/GenBank/DDBJ databases">
        <title>Resequencing data analysis of finger millet.</title>
        <authorList>
            <person name="Hatakeyama M."/>
            <person name="Aluri S."/>
            <person name="Balachadran M.T."/>
            <person name="Sivarajan S.R."/>
            <person name="Poveda L."/>
            <person name="Shimizu-Inatsugi R."/>
            <person name="Schlapbach R."/>
            <person name="Sreeman S.M."/>
            <person name="Shimizu K.K."/>
        </authorList>
    </citation>
    <scope>NUCLEOTIDE SEQUENCE</scope>
</reference>
<dbReference type="AlphaFoldDB" id="A0AAV5DTY9"/>
<keyword evidence="3" id="KW-1185">Reference proteome</keyword>
<gene>
    <name evidence="2" type="primary">gb00666</name>
    <name evidence="2" type="ORF">PR202_gb00666</name>
</gene>
<proteinExistence type="predicted"/>
<organism evidence="2 3">
    <name type="scientific">Eleusine coracana subsp. coracana</name>
    <dbReference type="NCBI Taxonomy" id="191504"/>
    <lineage>
        <taxon>Eukaryota</taxon>
        <taxon>Viridiplantae</taxon>
        <taxon>Streptophyta</taxon>
        <taxon>Embryophyta</taxon>
        <taxon>Tracheophyta</taxon>
        <taxon>Spermatophyta</taxon>
        <taxon>Magnoliopsida</taxon>
        <taxon>Liliopsida</taxon>
        <taxon>Poales</taxon>
        <taxon>Poaceae</taxon>
        <taxon>PACMAD clade</taxon>
        <taxon>Chloridoideae</taxon>
        <taxon>Cynodonteae</taxon>
        <taxon>Eleusininae</taxon>
        <taxon>Eleusine</taxon>
    </lineage>
</organism>
<evidence type="ECO:0000256" key="1">
    <source>
        <dbReference type="SAM" id="MobiDB-lite"/>
    </source>
</evidence>
<protein>
    <submittedName>
        <fullName evidence="2">Uncharacterized protein</fullName>
    </submittedName>
</protein>
<comment type="caution">
    <text evidence="2">The sequence shown here is derived from an EMBL/GenBank/DDBJ whole genome shotgun (WGS) entry which is preliminary data.</text>
</comment>
<sequence length="69" mass="8148">MCQPPILQSPHHRHSLHQRHRPTQQCPTRQRLLLQSQHQLCQGSKSGVWSRLLAQPKLPSRMRWTMHVA</sequence>
<dbReference type="Proteomes" id="UP001054889">
    <property type="component" value="Unassembled WGS sequence"/>
</dbReference>
<name>A0AAV5DTY9_ELECO</name>
<dbReference type="EMBL" id="BQKI01000071">
    <property type="protein sequence ID" value="GJN13910.1"/>
    <property type="molecule type" value="Genomic_DNA"/>
</dbReference>